<organism evidence="5 6">
    <name type="scientific">Pyrocoelia pectoralis</name>
    <dbReference type="NCBI Taxonomy" id="417401"/>
    <lineage>
        <taxon>Eukaryota</taxon>
        <taxon>Metazoa</taxon>
        <taxon>Ecdysozoa</taxon>
        <taxon>Arthropoda</taxon>
        <taxon>Hexapoda</taxon>
        <taxon>Insecta</taxon>
        <taxon>Pterygota</taxon>
        <taxon>Neoptera</taxon>
        <taxon>Endopterygota</taxon>
        <taxon>Coleoptera</taxon>
        <taxon>Polyphaga</taxon>
        <taxon>Elateriformia</taxon>
        <taxon>Elateroidea</taxon>
        <taxon>Lampyridae</taxon>
        <taxon>Lampyrinae</taxon>
        <taxon>Pyrocoelia</taxon>
    </lineage>
</organism>
<comment type="subcellular location">
    <subcellularLocation>
        <location evidence="1">Endoplasmic reticulum lumen</location>
    </subcellularLocation>
</comment>
<sequence length="481" mass="56390">MHTPVILSFIPIFIISVCGEASFRVWGPGLKPQAIVMPARYFFLQSYNESCNLKDLEVEVDGTSPENQRCRIWKNILYTHNCLYIVRYKLYNTCANLKISIKYGEVEQTYDIKSYIYPEDCNCPRVPTDKWLNDWECGSIPNQIVKDLDTFKAINFDNLREKIIEKFNQPGSISLCHYVVKNNEVYRQCYGKYVGFKMFMDSILLSLARKVLLPDVEFFVNLGDWPLVKDAKDNFPIFSWSGSADTFDIVMPTYDLTESTLENMGRVMLDMLSVQGNVDYPWEERIPKVFWRGRDSNRQRLHLIELSKKHPHLFNASLTNFFFFRDEEEKYGPKAEHVSFFKFFEYKYQVCIDGTVAAYRLPYLLAGGSLLIKQESKYYEHFYNDLIPDTHFIVIKRDLSNLIEKVNWAIENDDKAKKMANAGRAFAMENLLPKNIFCYHTFLLNEFSKRITNKIKVLNDMELVENTSKDCNCDKTNRDEL</sequence>
<evidence type="ECO:0000256" key="1">
    <source>
        <dbReference type="ARBA" id="ARBA00004319"/>
    </source>
</evidence>
<feature type="signal peptide" evidence="3">
    <location>
        <begin position="1"/>
        <end position="19"/>
    </location>
</feature>
<feature type="chain" id="PRO_5042852198" description="Glycosyl transferase CAP10 domain-containing protein" evidence="3">
    <location>
        <begin position="20"/>
        <end position="481"/>
    </location>
</feature>
<reference evidence="5 6" key="1">
    <citation type="journal article" date="2024" name="Insects">
        <title>An Improved Chromosome-Level Genome Assembly of the Firefly Pyrocoelia pectoralis.</title>
        <authorList>
            <person name="Fu X."/>
            <person name="Meyer-Rochow V.B."/>
            <person name="Ballantyne L."/>
            <person name="Zhu X."/>
        </authorList>
    </citation>
    <scope>NUCLEOTIDE SEQUENCE [LARGE SCALE GENOMIC DNA]</scope>
    <source>
        <strain evidence="5">XCY_ONT2</strain>
    </source>
</reference>
<dbReference type="Gene3D" id="2.60.40.10">
    <property type="entry name" value="Immunoglobulins"/>
    <property type="match status" value="1"/>
</dbReference>
<evidence type="ECO:0000256" key="2">
    <source>
        <dbReference type="ARBA" id="ARBA00045690"/>
    </source>
</evidence>
<name>A0AAN7VHN8_9COLE</name>
<proteinExistence type="predicted"/>
<dbReference type="Pfam" id="PF05686">
    <property type="entry name" value="Glyco_transf_90"/>
    <property type="match status" value="1"/>
</dbReference>
<dbReference type="GO" id="GO:0046527">
    <property type="term" value="F:glucosyltransferase activity"/>
    <property type="evidence" value="ECO:0007669"/>
    <property type="project" value="TreeGrafter"/>
</dbReference>
<comment type="caution">
    <text evidence="5">The sequence shown here is derived from an EMBL/GenBank/DDBJ whole genome shotgun (WGS) entry which is preliminary data.</text>
</comment>
<dbReference type="GO" id="GO:0005788">
    <property type="term" value="C:endoplasmic reticulum lumen"/>
    <property type="evidence" value="ECO:0007669"/>
    <property type="project" value="UniProtKB-SubCell"/>
</dbReference>
<comment type="function">
    <text evidence="2">Protein O-glucosyltransferase. Catalyzes the reaction that attaches glucose through an O-glycosidic linkage to a conserved serine residue found in the consensus sequence C-X-S-X-[PA]-C in epidermal growth factor-like repeats. Regulates Notch signaling by glucosylating Notch in the ER, glucosylation is required for the correct folding and cleavage of Notch.</text>
</comment>
<protein>
    <recommendedName>
        <fullName evidence="4">Glycosyl transferase CAP10 domain-containing protein</fullName>
    </recommendedName>
</protein>
<dbReference type="InterPro" id="IPR006598">
    <property type="entry name" value="CAP10"/>
</dbReference>
<gene>
    <name evidence="5" type="ORF">RI129_004180</name>
</gene>
<keyword evidence="6" id="KW-1185">Reference proteome</keyword>
<dbReference type="Proteomes" id="UP001329430">
    <property type="component" value="Chromosome 3"/>
</dbReference>
<dbReference type="SMART" id="SM00672">
    <property type="entry name" value="CAP10"/>
    <property type="match status" value="1"/>
</dbReference>
<accession>A0AAN7VHN8</accession>
<dbReference type="EMBL" id="JAVRBK010000003">
    <property type="protein sequence ID" value="KAK5645716.1"/>
    <property type="molecule type" value="Genomic_DNA"/>
</dbReference>
<feature type="domain" description="Glycosyl transferase CAP10" evidence="4">
    <location>
        <begin position="212"/>
        <end position="454"/>
    </location>
</feature>
<dbReference type="PANTHER" id="PTHR12203:SF122">
    <property type="entry name" value="GLYCOSYL TRANSFERASE CAP10 DOMAIN-CONTAINING PROTEIN"/>
    <property type="match status" value="1"/>
</dbReference>
<evidence type="ECO:0000256" key="3">
    <source>
        <dbReference type="SAM" id="SignalP"/>
    </source>
</evidence>
<keyword evidence="3" id="KW-0732">Signal</keyword>
<dbReference type="AlphaFoldDB" id="A0AAN7VHN8"/>
<dbReference type="InterPro" id="IPR051091">
    <property type="entry name" value="O-Glucosyltr/Glycosyltrsf_90"/>
</dbReference>
<evidence type="ECO:0000313" key="5">
    <source>
        <dbReference type="EMBL" id="KAK5645716.1"/>
    </source>
</evidence>
<dbReference type="PANTHER" id="PTHR12203">
    <property type="entry name" value="KDEL LYS-ASP-GLU-LEU CONTAINING - RELATED"/>
    <property type="match status" value="1"/>
</dbReference>
<evidence type="ECO:0000313" key="6">
    <source>
        <dbReference type="Proteomes" id="UP001329430"/>
    </source>
</evidence>
<evidence type="ECO:0000259" key="4">
    <source>
        <dbReference type="SMART" id="SM00672"/>
    </source>
</evidence>
<dbReference type="InterPro" id="IPR013783">
    <property type="entry name" value="Ig-like_fold"/>
</dbReference>